<sequence>MTGTAELLWAALAVAVGGFLGGLGRWALSRWPGGRPGTWGANMTACLVLGVALGGPGLVPLAAGTGFAGALSTWSTLARELGQLGRAGQWRTFWLYLGATVVPGIIFAWRGAVFAGRIWGG</sequence>
<evidence type="ECO:0000256" key="3">
    <source>
        <dbReference type="ARBA" id="ARBA00022692"/>
    </source>
</evidence>
<feature type="transmembrane region" description="Helical" evidence="10">
    <location>
        <begin position="7"/>
        <end position="28"/>
    </location>
</feature>
<evidence type="ECO:0000256" key="6">
    <source>
        <dbReference type="ARBA" id="ARBA00023303"/>
    </source>
</evidence>
<keyword evidence="10" id="KW-0406">Ion transport</keyword>
<dbReference type="KEGG" id="chn:A605_11720"/>
<feature type="binding site" evidence="10">
    <location>
        <position position="72"/>
    </location>
    <ligand>
        <name>Na(+)</name>
        <dbReference type="ChEBI" id="CHEBI:29101"/>
        <note>structural</note>
    </ligand>
</feature>
<dbReference type="GO" id="GO:0046872">
    <property type="term" value="F:metal ion binding"/>
    <property type="evidence" value="ECO:0007669"/>
    <property type="project" value="UniProtKB-KW"/>
</dbReference>
<gene>
    <name evidence="10" type="primary">fluC</name>
    <name evidence="10" type="synonym">crcB</name>
    <name evidence="11" type="ORF">A605_11720</name>
</gene>
<dbReference type="AlphaFoldDB" id="M1NV20"/>
<dbReference type="eggNOG" id="COG0239">
    <property type="taxonomic scope" value="Bacteria"/>
</dbReference>
<dbReference type="Proteomes" id="UP000011723">
    <property type="component" value="Chromosome"/>
</dbReference>
<dbReference type="RefSeq" id="WP_015401757.1">
    <property type="nucleotide sequence ID" value="NC_020302.1"/>
</dbReference>
<evidence type="ECO:0000256" key="7">
    <source>
        <dbReference type="ARBA" id="ARBA00035120"/>
    </source>
</evidence>
<evidence type="ECO:0000256" key="2">
    <source>
        <dbReference type="ARBA" id="ARBA00022475"/>
    </source>
</evidence>
<name>M1NV20_9CORY</name>
<evidence type="ECO:0000256" key="1">
    <source>
        <dbReference type="ARBA" id="ARBA00004651"/>
    </source>
</evidence>
<comment type="function">
    <text evidence="9 10">Fluoride-specific ion channel. Important for reducing fluoride concentration in the cell, thus reducing its toxicity.</text>
</comment>
<dbReference type="GO" id="GO:0005886">
    <property type="term" value="C:plasma membrane"/>
    <property type="evidence" value="ECO:0007669"/>
    <property type="project" value="UniProtKB-SubCell"/>
</dbReference>
<dbReference type="EMBL" id="CP003697">
    <property type="protein sequence ID" value="AGF73342.1"/>
    <property type="molecule type" value="Genomic_DNA"/>
</dbReference>
<comment type="subcellular location">
    <subcellularLocation>
        <location evidence="1 10">Cell membrane</location>
        <topology evidence="1 10">Multi-pass membrane protein</topology>
    </subcellularLocation>
</comment>
<feature type="binding site" evidence="10">
    <location>
        <position position="69"/>
    </location>
    <ligand>
        <name>Na(+)</name>
        <dbReference type="ChEBI" id="CHEBI:29101"/>
        <note>structural</note>
    </ligand>
</feature>
<organism evidence="11 12">
    <name type="scientific">Corynebacterium halotolerans YIM 70093 = DSM 44683</name>
    <dbReference type="NCBI Taxonomy" id="1121362"/>
    <lineage>
        <taxon>Bacteria</taxon>
        <taxon>Bacillati</taxon>
        <taxon>Actinomycetota</taxon>
        <taxon>Actinomycetes</taxon>
        <taxon>Mycobacteriales</taxon>
        <taxon>Corynebacteriaceae</taxon>
        <taxon>Corynebacterium</taxon>
    </lineage>
</organism>
<evidence type="ECO:0000256" key="5">
    <source>
        <dbReference type="ARBA" id="ARBA00023136"/>
    </source>
</evidence>
<dbReference type="PATRIC" id="fig|1121362.3.peg.2377"/>
<evidence type="ECO:0000256" key="4">
    <source>
        <dbReference type="ARBA" id="ARBA00022989"/>
    </source>
</evidence>
<evidence type="ECO:0000313" key="12">
    <source>
        <dbReference type="Proteomes" id="UP000011723"/>
    </source>
</evidence>
<accession>M1NV20</accession>
<evidence type="ECO:0000256" key="10">
    <source>
        <dbReference type="HAMAP-Rule" id="MF_00454"/>
    </source>
</evidence>
<dbReference type="Pfam" id="PF02537">
    <property type="entry name" value="CRCB"/>
    <property type="match status" value="1"/>
</dbReference>
<evidence type="ECO:0000313" key="11">
    <source>
        <dbReference type="EMBL" id="AGF73342.1"/>
    </source>
</evidence>
<keyword evidence="4 10" id="KW-1133">Transmembrane helix</keyword>
<dbReference type="HAMAP" id="MF_00454">
    <property type="entry name" value="FluC"/>
    <property type="match status" value="1"/>
</dbReference>
<reference evidence="11 12" key="1">
    <citation type="journal article" date="2012" name="Stand. Genomic Sci.">
        <title>Genome sequence of the halotolerant bacterium Corynebacterium halotolerans type strain YIM 70093(T) (= DSM 44683(T)).</title>
        <authorList>
            <person name="Ruckert C."/>
            <person name="Albersmeier A."/>
            <person name="Al-Dilaimi A."/>
            <person name="Niehaus K."/>
            <person name="Szczepanowski R."/>
            <person name="Kalinowski J."/>
        </authorList>
    </citation>
    <scope>NUCLEOTIDE SEQUENCE [LARGE SCALE GENOMIC DNA]</scope>
    <source>
        <strain evidence="11">YIM 70093</strain>
    </source>
</reference>
<comment type="similarity">
    <text evidence="7 10">Belongs to the fluoride channel Fluc/FEX (TC 1.A.43) family.</text>
</comment>
<keyword evidence="5 10" id="KW-0472">Membrane</keyword>
<keyword evidence="12" id="KW-1185">Reference proteome</keyword>
<evidence type="ECO:0000256" key="8">
    <source>
        <dbReference type="ARBA" id="ARBA00035585"/>
    </source>
</evidence>
<dbReference type="HOGENOM" id="CLU_114342_2_2_11"/>
<dbReference type="GO" id="GO:0062054">
    <property type="term" value="F:fluoride channel activity"/>
    <property type="evidence" value="ECO:0007669"/>
    <property type="project" value="UniProtKB-UniRule"/>
</dbReference>
<dbReference type="STRING" id="1121362.A605_11720"/>
<comment type="activity regulation">
    <text evidence="10">Na(+) is not transported, but it plays an essential structural role and its presence is essential for fluoride channel function.</text>
</comment>
<keyword evidence="2 10" id="KW-1003">Cell membrane</keyword>
<dbReference type="PANTHER" id="PTHR28259">
    <property type="entry name" value="FLUORIDE EXPORT PROTEIN 1-RELATED"/>
    <property type="match status" value="1"/>
</dbReference>
<feature type="transmembrane region" description="Helical" evidence="10">
    <location>
        <begin position="48"/>
        <end position="72"/>
    </location>
</feature>
<protein>
    <recommendedName>
        <fullName evidence="10">Fluoride-specific ion channel FluC</fullName>
    </recommendedName>
</protein>
<keyword evidence="3 10" id="KW-0812">Transmembrane</keyword>
<evidence type="ECO:0000256" key="9">
    <source>
        <dbReference type="ARBA" id="ARBA00049940"/>
    </source>
</evidence>
<dbReference type="PANTHER" id="PTHR28259:SF1">
    <property type="entry name" value="FLUORIDE EXPORT PROTEIN 1-RELATED"/>
    <property type="match status" value="1"/>
</dbReference>
<dbReference type="GO" id="GO:0140114">
    <property type="term" value="P:cellular detoxification of fluoride"/>
    <property type="evidence" value="ECO:0007669"/>
    <property type="project" value="UniProtKB-UniRule"/>
</dbReference>
<feature type="transmembrane region" description="Helical" evidence="10">
    <location>
        <begin position="93"/>
        <end position="119"/>
    </location>
</feature>
<proteinExistence type="inferred from homology"/>
<keyword evidence="6 10" id="KW-0407">Ion channel</keyword>
<dbReference type="OrthoDB" id="5148600at2"/>
<keyword evidence="10" id="KW-0915">Sodium</keyword>
<keyword evidence="10" id="KW-0813">Transport</keyword>
<dbReference type="InterPro" id="IPR003691">
    <property type="entry name" value="FluC"/>
</dbReference>
<keyword evidence="10" id="KW-0479">Metal-binding</keyword>
<comment type="catalytic activity">
    <reaction evidence="8">
        <text>fluoride(in) = fluoride(out)</text>
        <dbReference type="Rhea" id="RHEA:76159"/>
        <dbReference type="ChEBI" id="CHEBI:17051"/>
    </reaction>
    <physiologicalReaction direction="left-to-right" evidence="8">
        <dbReference type="Rhea" id="RHEA:76160"/>
    </physiologicalReaction>
</comment>